<dbReference type="KEGG" id="samy:DB32_004877"/>
<dbReference type="Proteomes" id="UP000034883">
    <property type="component" value="Chromosome"/>
</dbReference>
<feature type="transmembrane region" description="Helical" evidence="1">
    <location>
        <begin position="139"/>
        <end position="160"/>
    </location>
</feature>
<accession>A0A0F6YK62</accession>
<dbReference type="Pfam" id="PF12679">
    <property type="entry name" value="ABC2_membrane_2"/>
    <property type="match status" value="1"/>
</dbReference>
<evidence type="ECO:0000313" key="3">
    <source>
        <dbReference type="Proteomes" id="UP000034883"/>
    </source>
</evidence>
<dbReference type="STRING" id="927083.DB32_004877"/>
<evidence type="ECO:0000256" key="1">
    <source>
        <dbReference type="SAM" id="Phobius"/>
    </source>
</evidence>
<feature type="transmembrane region" description="Helical" evidence="1">
    <location>
        <begin position="233"/>
        <end position="251"/>
    </location>
</feature>
<reference evidence="2 3" key="1">
    <citation type="submission" date="2015-03" db="EMBL/GenBank/DDBJ databases">
        <title>Genome assembly of Sandaracinus amylolyticus DSM 53668.</title>
        <authorList>
            <person name="Sharma G."/>
            <person name="Subramanian S."/>
        </authorList>
    </citation>
    <scope>NUCLEOTIDE SEQUENCE [LARGE SCALE GENOMIC DNA]</scope>
    <source>
        <strain evidence="2 3">DSM 53668</strain>
    </source>
</reference>
<feature type="transmembrane region" description="Helical" evidence="1">
    <location>
        <begin position="204"/>
        <end position="221"/>
    </location>
</feature>
<protein>
    <submittedName>
        <fullName evidence="2">Uncharacterized protein</fullName>
    </submittedName>
</protein>
<dbReference type="AlphaFoldDB" id="A0A0F6YK62"/>
<keyword evidence="1" id="KW-1133">Transmembrane helix</keyword>
<keyword evidence="1" id="KW-0472">Membrane</keyword>
<feature type="transmembrane region" description="Helical" evidence="1">
    <location>
        <begin position="172"/>
        <end position="192"/>
    </location>
</feature>
<gene>
    <name evidence="2" type="ORF">DB32_004877</name>
</gene>
<dbReference type="GO" id="GO:0005886">
    <property type="term" value="C:plasma membrane"/>
    <property type="evidence" value="ECO:0007669"/>
    <property type="project" value="UniProtKB-SubCell"/>
</dbReference>
<sequence>MKLAAFTAWLPVIGFVIGSWAANSAMEAVPPEARDQLPPIVHLFADESRALSSLFGLETWFFVSLVTVGAGAGAIAHDRTHRAFQFYFAKPVTPETYLAGRVSAIATWVFAIAFVPAFLYCVALAAFGPREEALDTVALLLPALVFSLLLAIVMSIASVAVSSLSASRALTISTWLTVFVVPHVIAGVVDVVSRASGREEGFPWLYLGSFTAMLGTVRDALFKIDDPSALEWFHAAGALAVMVVGLGALALHRLRAQEVIT</sequence>
<keyword evidence="3" id="KW-1185">Reference proteome</keyword>
<proteinExistence type="predicted"/>
<feature type="transmembrane region" description="Helical" evidence="1">
    <location>
        <begin position="105"/>
        <end position="127"/>
    </location>
</feature>
<dbReference type="EMBL" id="CP011125">
    <property type="protein sequence ID" value="AKF07728.1"/>
    <property type="molecule type" value="Genomic_DNA"/>
</dbReference>
<dbReference type="GO" id="GO:0140359">
    <property type="term" value="F:ABC-type transporter activity"/>
    <property type="evidence" value="ECO:0007669"/>
    <property type="project" value="InterPro"/>
</dbReference>
<keyword evidence="1" id="KW-0812">Transmembrane</keyword>
<name>A0A0F6YK62_9BACT</name>
<organism evidence="2 3">
    <name type="scientific">Sandaracinus amylolyticus</name>
    <dbReference type="NCBI Taxonomy" id="927083"/>
    <lineage>
        <taxon>Bacteria</taxon>
        <taxon>Pseudomonadati</taxon>
        <taxon>Myxococcota</taxon>
        <taxon>Polyangia</taxon>
        <taxon>Polyangiales</taxon>
        <taxon>Sandaracinaceae</taxon>
        <taxon>Sandaracinus</taxon>
    </lineage>
</organism>
<evidence type="ECO:0000313" key="2">
    <source>
        <dbReference type="EMBL" id="AKF07728.1"/>
    </source>
</evidence>